<dbReference type="PATRIC" id="fig|1461583.4.peg.485"/>
<dbReference type="InterPro" id="IPR029759">
    <property type="entry name" value="GPX_AS"/>
</dbReference>
<dbReference type="PANTHER" id="PTHR11592">
    <property type="entry name" value="GLUTATHIONE PEROXIDASE"/>
    <property type="match status" value="1"/>
</dbReference>
<dbReference type="CDD" id="cd00340">
    <property type="entry name" value="GSH_Peroxidase"/>
    <property type="match status" value="1"/>
</dbReference>
<dbReference type="SUPFAM" id="SSF52833">
    <property type="entry name" value="Thioredoxin-like"/>
    <property type="match status" value="1"/>
</dbReference>
<dbReference type="AlphaFoldDB" id="A0A078M214"/>
<dbReference type="Gene3D" id="3.40.30.10">
    <property type="entry name" value="Glutaredoxin"/>
    <property type="match status" value="1"/>
</dbReference>
<proteinExistence type="inferred from homology"/>
<evidence type="ECO:0000256" key="1">
    <source>
        <dbReference type="ARBA" id="ARBA00006926"/>
    </source>
</evidence>
<accession>A0A078M214</accession>
<keyword evidence="2 5" id="KW-0575">Peroxidase</keyword>
<evidence type="ECO:0000256" key="2">
    <source>
        <dbReference type="ARBA" id="ARBA00022559"/>
    </source>
</evidence>
<evidence type="ECO:0000313" key="6">
    <source>
        <dbReference type="EMBL" id="CEA00205.1"/>
    </source>
</evidence>
<gene>
    <name evidence="6" type="primary">bsaA</name>
    <name evidence="6" type="ORF">BN1050_00515</name>
</gene>
<evidence type="ECO:0000256" key="3">
    <source>
        <dbReference type="ARBA" id="ARBA00023002"/>
    </source>
</evidence>
<dbReference type="PRINTS" id="PR01011">
    <property type="entry name" value="GLUTPROXDASE"/>
</dbReference>
<keyword evidence="3 5" id="KW-0560">Oxidoreductase</keyword>
<feature type="active site" evidence="4">
    <location>
        <position position="35"/>
    </location>
</feature>
<dbReference type="FunFam" id="3.40.30.10:FF:000010">
    <property type="entry name" value="Glutathione peroxidase"/>
    <property type="match status" value="1"/>
</dbReference>
<sequence>MSIYTIDVTQEDGTTHSMAEYEGKVLLIVNTATKCGFTSQFEELEALYKKYEAQGFVVLGFPSDQFKQELATGSEAAAACRLDYGVTFPMHELVKVNGSEAHPLFHYLTEHTKGFLGSSIKWNFTKFLVGRDGEIIARYGSKDKPLSFEDDIKKALA</sequence>
<dbReference type="InterPro" id="IPR000889">
    <property type="entry name" value="Glutathione_peroxidase"/>
</dbReference>
<dbReference type="GO" id="GO:0004601">
    <property type="term" value="F:peroxidase activity"/>
    <property type="evidence" value="ECO:0007669"/>
    <property type="project" value="UniProtKB-KW"/>
</dbReference>
<dbReference type="InterPro" id="IPR036249">
    <property type="entry name" value="Thioredoxin-like_sf"/>
</dbReference>
<dbReference type="PANTHER" id="PTHR11592:SF78">
    <property type="entry name" value="GLUTATHIONE PEROXIDASE"/>
    <property type="match status" value="1"/>
</dbReference>
<dbReference type="PROSITE" id="PS00460">
    <property type="entry name" value="GLUTATHIONE_PEROXID_1"/>
    <property type="match status" value="1"/>
</dbReference>
<reference evidence="6" key="1">
    <citation type="submission" date="2014-07" db="EMBL/GenBank/DDBJ databases">
        <authorList>
            <person name="Urmite Genomes Urmite Genomes"/>
        </authorList>
    </citation>
    <scope>NUCLEOTIDE SEQUENCE</scope>
    <source>
        <strain evidence="6">13S34_air</strain>
    </source>
</reference>
<organism evidence="6">
    <name type="scientific">Metalysinibacillus saudimassiliensis</name>
    <dbReference type="NCBI Taxonomy" id="1461583"/>
    <lineage>
        <taxon>Bacteria</taxon>
        <taxon>Bacillati</taxon>
        <taxon>Bacillota</taxon>
        <taxon>Bacilli</taxon>
        <taxon>Bacillales</taxon>
        <taxon>Caryophanaceae</taxon>
        <taxon>Metalysinibacillus</taxon>
    </lineage>
</organism>
<dbReference type="PIRSF" id="PIRSF000303">
    <property type="entry name" value="Glutathion_perox"/>
    <property type="match status" value="1"/>
</dbReference>
<evidence type="ECO:0000256" key="5">
    <source>
        <dbReference type="RuleBase" id="RU000499"/>
    </source>
</evidence>
<dbReference type="Pfam" id="PF00255">
    <property type="entry name" value="GSHPx"/>
    <property type="match status" value="1"/>
</dbReference>
<protein>
    <recommendedName>
        <fullName evidence="5">Glutathione peroxidase</fullName>
    </recommendedName>
</protein>
<dbReference type="PROSITE" id="PS51355">
    <property type="entry name" value="GLUTATHIONE_PEROXID_3"/>
    <property type="match status" value="1"/>
</dbReference>
<evidence type="ECO:0000256" key="4">
    <source>
        <dbReference type="PIRSR" id="PIRSR000303-1"/>
    </source>
</evidence>
<comment type="similarity">
    <text evidence="1 5">Belongs to the glutathione peroxidase family.</text>
</comment>
<name>A0A078M214_9BACL</name>
<dbReference type="EMBL" id="LN483073">
    <property type="protein sequence ID" value="CEA00205.1"/>
    <property type="molecule type" value="Genomic_DNA"/>
</dbReference>
<dbReference type="HOGENOM" id="CLU_029507_1_1_9"/>
<dbReference type="GO" id="GO:0034599">
    <property type="term" value="P:cellular response to oxidative stress"/>
    <property type="evidence" value="ECO:0007669"/>
    <property type="project" value="TreeGrafter"/>
</dbReference>